<organism evidence="2 3">
    <name type="scientific">Carnegiea gigantea</name>
    <dbReference type="NCBI Taxonomy" id="171969"/>
    <lineage>
        <taxon>Eukaryota</taxon>
        <taxon>Viridiplantae</taxon>
        <taxon>Streptophyta</taxon>
        <taxon>Embryophyta</taxon>
        <taxon>Tracheophyta</taxon>
        <taxon>Spermatophyta</taxon>
        <taxon>Magnoliopsida</taxon>
        <taxon>eudicotyledons</taxon>
        <taxon>Gunneridae</taxon>
        <taxon>Pentapetalae</taxon>
        <taxon>Caryophyllales</taxon>
        <taxon>Cactineae</taxon>
        <taxon>Cactaceae</taxon>
        <taxon>Cactoideae</taxon>
        <taxon>Echinocereeae</taxon>
        <taxon>Carnegiea</taxon>
    </lineage>
</organism>
<sequence>MAEGLEEAWKRLSLTEEEEAIVVCDDSVPDGQVEQVALCLWGKLLTDNYFNAGAMKNIFKNMWKPAKGIIIRDLAKNLFAFEFFSAADKAYCFEQPSEIKFMTTRFWVKAMEVPPMKQTSSFAKILGNNLREFVDCDESNLFCAADKSVNFQVDIDITKPLRWGMQVMIKLLEFCYNCRRLGHVLNGCELLDDSLDKSNLQYGDWLWGSPIKPSQHNIEAEKQEAKRLFMGFGNGKKFGKAQTKLIFGASSHPTPDNSSAVQEATPPHTESMMVDDSQLVTMGTKAFKRKLVDKGKRAETEQKVRLVDTLPTPATDLSSTAEVSMQPSQGP</sequence>
<name>A0A9Q1JTR9_9CARY</name>
<feature type="region of interest" description="Disordered" evidence="1">
    <location>
        <begin position="250"/>
        <end position="270"/>
    </location>
</feature>
<gene>
    <name evidence="2" type="ORF">Cgig2_005400</name>
</gene>
<dbReference type="PANTHER" id="PTHR31286:SF178">
    <property type="entry name" value="DUF4283 DOMAIN-CONTAINING PROTEIN"/>
    <property type="match status" value="1"/>
</dbReference>
<dbReference type="AlphaFoldDB" id="A0A9Q1JTR9"/>
<protein>
    <recommendedName>
        <fullName evidence="4">CCHC-type domain-containing protein</fullName>
    </recommendedName>
</protein>
<evidence type="ECO:0000256" key="1">
    <source>
        <dbReference type="SAM" id="MobiDB-lite"/>
    </source>
</evidence>
<proteinExistence type="predicted"/>
<evidence type="ECO:0008006" key="4">
    <source>
        <dbReference type="Google" id="ProtNLM"/>
    </source>
</evidence>
<dbReference type="PANTHER" id="PTHR31286">
    <property type="entry name" value="GLYCINE-RICH CELL WALL STRUCTURAL PROTEIN 1.8-LIKE"/>
    <property type="match status" value="1"/>
</dbReference>
<evidence type="ECO:0000313" key="3">
    <source>
        <dbReference type="Proteomes" id="UP001153076"/>
    </source>
</evidence>
<feature type="compositionally biased region" description="Basic and acidic residues" evidence="1">
    <location>
        <begin position="292"/>
        <end position="306"/>
    </location>
</feature>
<keyword evidence="3" id="KW-1185">Reference proteome</keyword>
<feature type="compositionally biased region" description="Polar residues" evidence="1">
    <location>
        <begin position="315"/>
        <end position="331"/>
    </location>
</feature>
<feature type="compositionally biased region" description="Polar residues" evidence="1">
    <location>
        <begin position="251"/>
        <end position="262"/>
    </location>
</feature>
<dbReference type="EMBL" id="JAKOGI010000728">
    <property type="protein sequence ID" value="KAJ8431051.1"/>
    <property type="molecule type" value="Genomic_DNA"/>
</dbReference>
<comment type="caution">
    <text evidence="2">The sequence shown here is derived from an EMBL/GenBank/DDBJ whole genome shotgun (WGS) entry which is preliminary data.</text>
</comment>
<accession>A0A9Q1JTR9</accession>
<dbReference type="InterPro" id="IPR040256">
    <property type="entry name" value="At4g02000-like"/>
</dbReference>
<dbReference type="OrthoDB" id="1938170at2759"/>
<evidence type="ECO:0000313" key="2">
    <source>
        <dbReference type="EMBL" id="KAJ8431051.1"/>
    </source>
</evidence>
<reference evidence="2" key="1">
    <citation type="submission" date="2022-04" db="EMBL/GenBank/DDBJ databases">
        <title>Carnegiea gigantea Genome sequencing and assembly v2.</title>
        <authorList>
            <person name="Copetti D."/>
            <person name="Sanderson M.J."/>
            <person name="Burquez A."/>
            <person name="Wojciechowski M.F."/>
        </authorList>
    </citation>
    <scope>NUCLEOTIDE SEQUENCE</scope>
    <source>
        <strain evidence="2">SGP5-SGP5p</strain>
        <tissue evidence="2">Aerial part</tissue>
    </source>
</reference>
<dbReference type="Proteomes" id="UP001153076">
    <property type="component" value="Unassembled WGS sequence"/>
</dbReference>
<feature type="region of interest" description="Disordered" evidence="1">
    <location>
        <begin position="292"/>
        <end position="331"/>
    </location>
</feature>